<dbReference type="OrthoDB" id="506752at2"/>
<organism evidence="8 9">
    <name type="scientific">Tolypothrix bouteillei VB521301</name>
    <dbReference type="NCBI Taxonomy" id="1479485"/>
    <lineage>
        <taxon>Bacteria</taxon>
        <taxon>Bacillati</taxon>
        <taxon>Cyanobacteriota</taxon>
        <taxon>Cyanophyceae</taxon>
        <taxon>Nostocales</taxon>
        <taxon>Tolypothrichaceae</taxon>
        <taxon>Tolypothrix</taxon>
    </lineage>
</organism>
<proteinExistence type="inferred from homology"/>
<evidence type="ECO:0000256" key="3">
    <source>
        <dbReference type="ARBA" id="ARBA00022448"/>
    </source>
</evidence>
<dbReference type="PANTHER" id="PTHR30024">
    <property type="entry name" value="ALIPHATIC SULFONATES-BINDING PROTEIN-RELATED"/>
    <property type="match status" value="1"/>
</dbReference>
<dbReference type="Proteomes" id="UP000029738">
    <property type="component" value="Unassembled WGS sequence"/>
</dbReference>
<evidence type="ECO:0000313" key="8">
    <source>
        <dbReference type="EMBL" id="KAF3889551.1"/>
    </source>
</evidence>
<dbReference type="GO" id="GO:0042626">
    <property type="term" value="F:ATPase-coupled transmembrane transporter activity"/>
    <property type="evidence" value="ECO:0007669"/>
    <property type="project" value="InterPro"/>
</dbReference>
<comment type="function">
    <text evidence="5">Part of a binding-protein-dependent transport system for aliphatic sulfonates. Putative binding protein.</text>
</comment>
<evidence type="ECO:0000256" key="1">
    <source>
        <dbReference type="ARBA" id="ARBA00004418"/>
    </source>
</evidence>
<dbReference type="Pfam" id="PF09084">
    <property type="entry name" value="NMT1"/>
    <property type="match status" value="1"/>
</dbReference>
<dbReference type="PANTHER" id="PTHR30024:SF42">
    <property type="entry name" value="ALIPHATIC SULFONATES-BINDING PROTEIN-RELATED"/>
    <property type="match status" value="1"/>
</dbReference>
<comment type="subcellular location">
    <subcellularLocation>
        <location evidence="1">Periplasm</location>
    </subcellularLocation>
</comment>
<keyword evidence="4" id="KW-0732">Signal</keyword>
<evidence type="ECO:0000256" key="4">
    <source>
        <dbReference type="ARBA" id="ARBA00022729"/>
    </source>
</evidence>
<accession>A0A8S9TAG1</accession>
<dbReference type="SUPFAM" id="SSF53850">
    <property type="entry name" value="Periplasmic binding protein-like II"/>
    <property type="match status" value="1"/>
</dbReference>
<comment type="similarity">
    <text evidence="2">Belongs to the bacterial solute-binding protein SsuA/TauA family.</text>
</comment>
<dbReference type="GO" id="GO:0042597">
    <property type="term" value="C:periplasmic space"/>
    <property type="evidence" value="ECO:0007669"/>
    <property type="project" value="UniProtKB-SubCell"/>
</dbReference>
<evidence type="ECO:0000313" key="9">
    <source>
        <dbReference type="Proteomes" id="UP000029738"/>
    </source>
</evidence>
<reference evidence="8" key="1">
    <citation type="journal article" date="2015" name="Genome Announc.">
        <title>Draft Genome Sequence of Tolypothrix boutellei Strain VB521301.</title>
        <authorList>
            <person name="Chandrababunaidu M.M."/>
            <person name="Singh D."/>
            <person name="Sen D."/>
            <person name="Bhan S."/>
            <person name="Das S."/>
            <person name="Gupta A."/>
            <person name="Adhikary S.P."/>
            <person name="Tripathy S."/>
        </authorList>
    </citation>
    <scope>NUCLEOTIDE SEQUENCE</scope>
    <source>
        <strain evidence="8">VB521301</strain>
    </source>
</reference>
<dbReference type="NCBIfam" id="TIGR01728">
    <property type="entry name" value="SsuA_fam"/>
    <property type="match status" value="1"/>
</dbReference>
<reference evidence="8" key="2">
    <citation type="submission" date="2019-11" db="EMBL/GenBank/DDBJ databases">
        <title>Improved Assembly of Tolypothrix boutellei genome.</title>
        <authorList>
            <person name="Sarangi A.N."/>
            <person name="Mukherjee M."/>
            <person name="Ghosh S."/>
            <person name="Singh D."/>
            <person name="Das A."/>
            <person name="Kant S."/>
            <person name="Prusty A."/>
            <person name="Tripathy S."/>
        </authorList>
    </citation>
    <scope>NUCLEOTIDE SEQUENCE</scope>
    <source>
        <strain evidence="8">VB521301</strain>
    </source>
</reference>
<protein>
    <recommendedName>
        <fullName evidence="6">Putative aliphatic sulfonates-binding protein</fullName>
    </recommendedName>
</protein>
<gene>
    <name evidence="8" type="ORF">DA73_0400031825</name>
</gene>
<dbReference type="InterPro" id="IPR001638">
    <property type="entry name" value="Solute-binding_3/MltF_N"/>
</dbReference>
<dbReference type="GO" id="GO:0016020">
    <property type="term" value="C:membrane"/>
    <property type="evidence" value="ECO:0007669"/>
    <property type="project" value="InterPro"/>
</dbReference>
<dbReference type="EMBL" id="JHEG04000001">
    <property type="protein sequence ID" value="KAF3889551.1"/>
    <property type="molecule type" value="Genomic_DNA"/>
</dbReference>
<dbReference type="SMART" id="SM00062">
    <property type="entry name" value="PBPb"/>
    <property type="match status" value="1"/>
</dbReference>
<evidence type="ECO:0000256" key="5">
    <source>
        <dbReference type="ARBA" id="ARBA00055538"/>
    </source>
</evidence>
<dbReference type="RefSeq" id="WP_050046620.1">
    <property type="nucleotide sequence ID" value="NZ_JHEG04000001.1"/>
</dbReference>
<dbReference type="Gene3D" id="3.40.190.10">
    <property type="entry name" value="Periplasmic binding protein-like II"/>
    <property type="match status" value="2"/>
</dbReference>
<evidence type="ECO:0000259" key="7">
    <source>
        <dbReference type="SMART" id="SM00062"/>
    </source>
</evidence>
<evidence type="ECO:0000256" key="6">
    <source>
        <dbReference type="ARBA" id="ARBA00070228"/>
    </source>
</evidence>
<sequence>MTNERDKGTPEGGERILRVPPSLRCRVSSWKKLVLFFTVVFGSGFLATACDTGNNNQSTTASAGNQPQTALVNQSAKNGNQTTIKIAYVKWALLPIVRERGTLEKELASQNIQIGWVGPFPNFAPLLETLNARSTDIASGGSIPVITGLAGGADICLLAYRPPDVKSQTIIVPKNSPVRQVTDLIGKKVAVNKGGGGELLLLQALKQAKISENKVERVYLGPTDALPALLQGHVDAWSIWDPGLSTAEEKYGARRILQNNPAPSYGVYVVRRPVLAEHPQAVKAILDIFKKEGDWATENPQQSATILEKAMGLSPAVIKRVVANRPPEKVLPLESKVIADIQEVADWMVEQKVIPKRIDVASAVCPATN</sequence>
<keyword evidence="3" id="KW-0813">Transport</keyword>
<name>A0A8S9TAG1_9CYAN</name>
<dbReference type="FunFam" id="3.40.190.10:FF:000050">
    <property type="entry name" value="Sulfonate ABC transporter substrate-binding protein"/>
    <property type="match status" value="1"/>
</dbReference>
<dbReference type="InterPro" id="IPR010067">
    <property type="entry name" value="ABC_SsuA_sub-bd"/>
</dbReference>
<comment type="caution">
    <text evidence="8">The sequence shown here is derived from an EMBL/GenBank/DDBJ whole genome shotgun (WGS) entry which is preliminary data.</text>
</comment>
<dbReference type="InterPro" id="IPR015168">
    <property type="entry name" value="SsuA/THI5"/>
</dbReference>
<feature type="domain" description="Solute-binding protein family 3/N-terminal" evidence="7">
    <location>
        <begin position="83"/>
        <end position="299"/>
    </location>
</feature>
<keyword evidence="9" id="KW-1185">Reference proteome</keyword>
<evidence type="ECO:0000256" key="2">
    <source>
        <dbReference type="ARBA" id="ARBA00010742"/>
    </source>
</evidence>
<dbReference type="AlphaFoldDB" id="A0A8S9TAG1"/>